<keyword evidence="1" id="KW-1133">Transmembrane helix</keyword>
<name>A0A0K1P9P8_9BACT</name>
<feature type="transmembrane region" description="Helical" evidence="1">
    <location>
        <begin position="108"/>
        <end position="126"/>
    </location>
</feature>
<proteinExistence type="predicted"/>
<dbReference type="OrthoDB" id="2020414at2"/>
<evidence type="ECO:0008006" key="4">
    <source>
        <dbReference type="Google" id="ProtNLM"/>
    </source>
</evidence>
<dbReference type="AlphaFoldDB" id="A0A0K1P9P8"/>
<feature type="transmembrane region" description="Helical" evidence="1">
    <location>
        <begin position="77"/>
        <end position="96"/>
    </location>
</feature>
<keyword evidence="1" id="KW-0812">Transmembrane</keyword>
<feature type="transmembrane region" description="Helical" evidence="1">
    <location>
        <begin position="280"/>
        <end position="300"/>
    </location>
</feature>
<keyword evidence="3" id="KW-1185">Reference proteome</keyword>
<organism evidence="2 3">
    <name type="scientific">Vulgatibacter incomptus</name>
    <dbReference type="NCBI Taxonomy" id="1391653"/>
    <lineage>
        <taxon>Bacteria</taxon>
        <taxon>Pseudomonadati</taxon>
        <taxon>Myxococcota</taxon>
        <taxon>Myxococcia</taxon>
        <taxon>Myxococcales</taxon>
        <taxon>Cystobacterineae</taxon>
        <taxon>Vulgatibacteraceae</taxon>
        <taxon>Vulgatibacter</taxon>
    </lineage>
</organism>
<dbReference type="KEGG" id="vin:AKJ08_0548"/>
<feature type="transmembrane region" description="Helical" evidence="1">
    <location>
        <begin position="205"/>
        <end position="224"/>
    </location>
</feature>
<dbReference type="RefSeq" id="WP_050724648.1">
    <property type="nucleotide sequence ID" value="NZ_CP012332.1"/>
</dbReference>
<evidence type="ECO:0000256" key="1">
    <source>
        <dbReference type="SAM" id="Phobius"/>
    </source>
</evidence>
<feature type="transmembrane region" description="Helical" evidence="1">
    <location>
        <begin position="161"/>
        <end position="185"/>
    </location>
</feature>
<dbReference type="PATRIC" id="fig|1391653.3.peg.565"/>
<keyword evidence="1" id="KW-0472">Membrane</keyword>
<evidence type="ECO:0000313" key="3">
    <source>
        <dbReference type="Proteomes" id="UP000055590"/>
    </source>
</evidence>
<evidence type="ECO:0000313" key="2">
    <source>
        <dbReference type="EMBL" id="AKU90161.1"/>
    </source>
</evidence>
<protein>
    <recommendedName>
        <fullName evidence="4">Glycosyltransferase RgtA/B/C/D-like domain-containing protein</fullName>
    </recommendedName>
</protein>
<feature type="transmembrane region" description="Helical" evidence="1">
    <location>
        <begin position="332"/>
        <end position="350"/>
    </location>
</feature>
<dbReference type="STRING" id="1391653.AKJ08_0548"/>
<gene>
    <name evidence="2" type="ORF">AKJ08_0548</name>
</gene>
<reference evidence="2 3" key="1">
    <citation type="submission" date="2015-08" db="EMBL/GenBank/DDBJ databases">
        <authorList>
            <person name="Babu N.S."/>
            <person name="Beckwith C.J."/>
            <person name="Beseler K.G."/>
            <person name="Brison A."/>
            <person name="Carone J.V."/>
            <person name="Caskin T.P."/>
            <person name="Diamond M."/>
            <person name="Durham M.E."/>
            <person name="Foxe J.M."/>
            <person name="Go M."/>
            <person name="Henderson B.A."/>
            <person name="Jones I.B."/>
            <person name="McGettigan J.A."/>
            <person name="Micheletti S.J."/>
            <person name="Nasrallah M.E."/>
            <person name="Ortiz D."/>
            <person name="Piller C.R."/>
            <person name="Privatt S.R."/>
            <person name="Schneider S.L."/>
            <person name="Sharp S."/>
            <person name="Smith T.C."/>
            <person name="Stanton J.D."/>
            <person name="Ullery H.E."/>
            <person name="Wilson R.J."/>
            <person name="Serrano M.G."/>
            <person name="Buck G."/>
            <person name="Lee V."/>
            <person name="Wang Y."/>
            <person name="Carvalho R."/>
            <person name="Voegtly L."/>
            <person name="Shi R."/>
            <person name="Duckworth R."/>
            <person name="Johnson A."/>
            <person name="Loviza R."/>
            <person name="Walstead R."/>
            <person name="Shah Z."/>
            <person name="Kiflezghi M."/>
            <person name="Wade K."/>
            <person name="Ball S.L."/>
            <person name="Bradley K.W."/>
            <person name="Asai D.J."/>
            <person name="Bowman C.A."/>
            <person name="Russell D.A."/>
            <person name="Pope W.H."/>
            <person name="Jacobs-Sera D."/>
            <person name="Hendrix R.W."/>
            <person name="Hatfull G.F."/>
        </authorList>
    </citation>
    <scope>NUCLEOTIDE SEQUENCE [LARGE SCALE GENOMIC DNA]</scope>
    <source>
        <strain evidence="2 3">DSM 27710</strain>
    </source>
</reference>
<accession>A0A0K1P9P8</accession>
<sequence>MSPSTYRSLLAVSLVVITWMFVTQAWMVDDAYITLRTVDNFVNGLGLRWNPDERVQVYTHPLWMICLSALYFLTREAFVTTLAFSFVLLLALIALVAARFAREDRWKLFVFLGLLVVSKAFFDFTSSGLENPLTSLLLVAFHVVWLAPTPEALEGRTRRHLGLLTLAALVFVNRIDTLLLCLPAVAWETVSLARALRGRIVRPLLLGTLPATGWIAFSVIYYGMPLPNTAYAKALVDGVGARASWQMGAAYFLNSLEWDPATLAIMALATIRAFACRSRAAILSVGGMLLYLLYVARVGASGTHMSGRFFSAAFVLAALVLVTLLRDWREAAPVCAIAAAFVLLSPGAPLRSQGSSNPQGTEGHGRSGIIDTRFFVHREGAALLSWERGRAWPNHAWYDEGRRFSHGEERVHVGGSGGGLPIGFFGFGAGPSKFVIDELGLADPLLARLPMKKGWQWTGGHFLRDIPDGYEESVRTGGNELRDPDLRAFYEKIRLITRGPIFSADRWKAIVELQTGALDPLLLAYEARQSRQLIGKQGQP</sequence>
<feature type="transmembrane region" description="Helical" evidence="1">
    <location>
        <begin position="306"/>
        <end position="325"/>
    </location>
</feature>
<dbReference type="Proteomes" id="UP000055590">
    <property type="component" value="Chromosome"/>
</dbReference>
<dbReference type="EMBL" id="CP012332">
    <property type="protein sequence ID" value="AKU90161.1"/>
    <property type="molecule type" value="Genomic_DNA"/>
</dbReference>